<gene>
    <name evidence="5" type="ORF">A3770_20p85180</name>
</gene>
<dbReference type="AlphaFoldDB" id="A0A5B8N2B0"/>
<dbReference type="Proteomes" id="UP000316726">
    <property type="component" value="Chromosome 20"/>
</dbReference>
<keyword evidence="6" id="KW-1185">Reference proteome</keyword>
<dbReference type="InterPro" id="IPR006767">
    <property type="entry name" value="Cwf19-like_C_dom-2"/>
</dbReference>
<accession>A0A5B8N2B0</accession>
<evidence type="ECO:0000259" key="4">
    <source>
        <dbReference type="Pfam" id="PF04677"/>
    </source>
</evidence>
<dbReference type="Pfam" id="PF04676">
    <property type="entry name" value="CwfJ_C_2"/>
    <property type="match status" value="1"/>
</dbReference>
<feature type="region of interest" description="Disordered" evidence="2">
    <location>
        <begin position="1"/>
        <end position="292"/>
    </location>
</feature>
<evidence type="ECO:0000256" key="1">
    <source>
        <dbReference type="ARBA" id="ARBA00006795"/>
    </source>
</evidence>
<dbReference type="InterPro" id="IPR006768">
    <property type="entry name" value="Cwf19-like_C_dom-1"/>
</dbReference>
<proteinExistence type="inferred from homology"/>
<feature type="region of interest" description="Disordered" evidence="2">
    <location>
        <begin position="390"/>
        <end position="419"/>
    </location>
</feature>
<dbReference type="STRING" id="1764295.A0A5B8N2B0"/>
<name>A0A5B8N2B0_9CHLO</name>
<feature type="compositionally biased region" description="Basic residues" evidence="2">
    <location>
        <begin position="37"/>
        <end position="49"/>
    </location>
</feature>
<feature type="compositionally biased region" description="Low complexity" evidence="2">
    <location>
        <begin position="266"/>
        <end position="283"/>
    </location>
</feature>
<feature type="domain" description="Cwf19-like C-terminal" evidence="4">
    <location>
        <begin position="419"/>
        <end position="537"/>
    </location>
</feature>
<dbReference type="InterPro" id="IPR036265">
    <property type="entry name" value="HIT-like_sf"/>
</dbReference>
<reference evidence="5 6" key="1">
    <citation type="submission" date="2018-07" db="EMBL/GenBank/DDBJ databases">
        <title>The complete nuclear genome of the prasinophyte Chloropicon primus (CCMP1205).</title>
        <authorList>
            <person name="Pombert J.-F."/>
            <person name="Otis C."/>
            <person name="Turmel M."/>
            <person name="Lemieux C."/>
        </authorList>
    </citation>
    <scope>NUCLEOTIDE SEQUENCE [LARGE SCALE GENOMIC DNA]</scope>
    <source>
        <strain evidence="5 6">CCMP1205</strain>
    </source>
</reference>
<feature type="domain" description="Cwf19-like protein C-terminal" evidence="3">
    <location>
        <begin position="552"/>
        <end position="629"/>
    </location>
</feature>
<evidence type="ECO:0000313" key="5">
    <source>
        <dbReference type="EMBL" id="QDZ26000.1"/>
    </source>
</evidence>
<feature type="compositionally biased region" description="Low complexity" evidence="2">
    <location>
        <begin position="244"/>
        <end position="254"/>
    </location>
</feature>
<feature type="compositionally biased region" description="Low complexity" evidence="2">
    <location>
        <begin position="191"/>
        <end position="205"/>
    </location>
</feature>
<dbReference type="PANTHER" id="PTHR12072">
    <property type="entry name" value="CWF19, CELL CYCLE CONTROL PROTEIN"/>
    <property type="match status" value="1"/>
</dbReference>
<dbReference type="GO" id="GO:0071014">
    <property type="term" value="C:post-mRNA release spliceosomal complex"/>
    <property type="evidence" value="ECO:0007669"/>
    <property type="project" value="TreeGrafter"/>
</dbReference>
<feature type="compositionally biased region" description="Basic and acidic residues" evidence="2">
    <location>
        <begin position="153"/>
        <end position="175"/>
    </location>
</feature>
<feature type="compositionally biased region" description="Basic and acidic residues" evidence="2">
    <location>
        <begin position="66"/>
        <end position="84"/>
    </location>
</feature>
<comment type="similarity">
    <text evidence="1">Belongs to the CWF19 family.</text>
</comment>
<organism evidence="5 6">
    <name type="scientific">Chloropicon primus</name>
    <dbReference type="NCBI Taxonomy" id="1764295"/>
    <lineage>
        <taxon>Eukaryota</taxon>
        <taxon>Viridiplantae</taxon>
        <taxon>Chlorophyta</taxon>
        <taxon>Chloropicophyceae</taxon>
        <taxon>Chloropicales</taxon>
        <taxon>Chloropicaceae</taxon>
        <taxon>Chloropicon</taxon>
    </lineage>
</organism>
<feature type="compositionally biased region" description="Polar residues" evidence="2">
    <location>
        <begin position="178"/>
        <end position="190"/>
    </location>
</feature>
<feature type="compositionally biased region" description="Low complexity" evidence="2">
    <location>
        <begin position="1"/>
        <end position="11"/>
    </location>
</feature>
<feature type="compositionally biased region" description="Gly residues" evidence="2">
    <location>
        <begin position="123"/>
        <end position="143"/>
    </location>
</feature>
<dbReference type="PANTHER" id="PTHR12072:SF5">
    <property type="entry name" value="CWF19-LIKE PROTEIN 2"/>
    <property type="match status" value="1"/>
</dbReference>
<protein>
    <submittedName>
        <fullName evidence="5">Uncharacterized protein</fullName>
    </submittedName>
</protein>
<feature type="compositionally biased region" description="Basic and acidic residues" evidence="2">
    <location>
        <begin position="17"/>
        <end position="36"/>
    </location>
</feature>
<evidence type="ECO:0000313" key="6">
    <source>
        <dbReference type="Proteomes" id="UP000316726"/>
    </source>
</evidence>
<evidence type="ECO:0000259" key="3">
    <source>
        <dbReference type="Pfam" id="PF04676"/>
    </source>
</evidence>
<dbReference type="OrthoDB" id="2113965at2759"/>
<dbReference type="Pfam" id="PF04677">
    <property type="entry name" value="CwfJ_C_1"/>
    <property type="match status" value="1"/>
</dbReference>
<dbReference type="SUPFAM" id="SSF54197">
    <property type="entry name" value="HIT-like"/>
    <property type="match status" value="1"/>
</dbReference>
<feature type="compositionally biased region" description="Basic and acidic residues" evidence="2">
    <location>
        <begin position="106"/>
        <end position="115"/>
    </location>
</feature>
<feature type="region of interest" description="Disordered" evidence="2">
    <location>
        <begin position="306"/>
        <end position="330"/>
    </location>
</feature>
<dbReference type="GO" id="GO:0000398">
    <property type="term" value="P:mRNA splicing, via spliceosome"/>
    <property type="evidence" value="ECO:0007669"/>
    <property type="project" value="TreeGrafter"/>
</dbReference>
<evidence type="ECO:0000256" key="2">
    <source>
        <dbReference type="SAM" id="MobiDB-lite"/>
    </source>
</evidence>
<dbReference type="InterPro" id="IPR040194">
    <property type="entry name" value="Cwf19-like"/>
</dbReference>
<dbReference type="EMBL" id="CP031053">
    <property type="protein sequence ID" value="QDZ26000.1"/>
    <property type="molecule type" value="Genomic_DNA"/>
</dbReference>
<sequence>MSSGVSFLDGSSSEEEEKVRGKTDGEAAGVERDGERRRRRHKRKRRRRREREEIGTEGDEEGPASDGEKERPTLVRDRERRESHGMAWMTIPTAAKPKTPVEVEPEAVKEKKEDASASVGLRNMGGEGGGAKQRGSGPPGDGGASWRLKAMRRAAERAEREGRSVSDVVEERFGSDLKASSASGRGQNARSGGSPSGGAVVSGAPNSQLSWRRGRESGEGAGSVARRNAESIVQAEKPADDLVAARSASGGSSRKMADLLRARLKGSTAGVKASGSAGSSDAGGPRGQQRVREVILPKVSLSGRLISQESAREAAPGDPSGRFKSHGEDGKRVSYFADDDVDLKTLVREQKFGDARGVDELIESHISKRKSFNAAHLGVDEEYDNDGALRVLGRTSEKRRKKSSGGGSDSRQKQVQAFQRAERSQEHCRYCLSNPNRPKQLVVAIGQMSYLRLPTGKRSVAQGHCLIVPMEHLPSTRVADDNTLVDIRNFKKSLMQMFGSMNYGVVFTELGGKRGHVCVEAVPVPLNRMASVPMLFKHEFAQRSDELNSEFHSKHLIETGPRGIQEKIPEGFPYFWVEFGLGKGYLHAIDGDPESYRGLGGTVLQSLLNKSGTRAVEDFKKKYEAFDWTVNLQQ</sequence>